<gene>
    <name evidence="3" type="ORF">G7071_03270</name>
</gene>
<dbReference type="AlphaFoldDB" id="A0A6G7YDB1"/>
<dbReference type="EMBL" id="CP049866">
    <property type="protein sequence ID" value="QIK74597.1"/>
    <property type="molecule type" value="Genomic_DNA"/>
</dbReference>
<feature type="signal peptide" evidence="2">
    <location>
        <begin position="1"/>
        <end position="23"/>
    </location>
</feature>
<dbReference type="Proteomes" id="UP000502035">
    <property type="component" value="Chromosome"/>
</dbReference>
<protein>
    <recommendedName>
        <fullName evidence="5">DUF320 domain-containing protein</fullName>
    </recommendedName>
</protein>
<accession>A0A6G7YDB1</accession>
<dbReference type="KEGG" id="npi:G7071_03270"/>
<proteinExistence type="predicted"/>
<evidence type="ECO:0000256" key="2">
    <source>
        <dbReference type="SAM" id="SignalP"/>
    </source>
</evidence>
<feature type="region of interest" description="Disordered" evidence="1">
    <location>
        <begin position="57"/>
        <end position="77"/>
    </location>
</feature>
<name>A0A6G7YDB1_9ACTN</name>
<sequence length="77" mass="7172">MAATAALLMTGGGVVGLASPASAAILPGGAAALAAAMDGPGTNITGASYVTVANAGQNGVGDSTLSNFPRNGPRSRS</sequence>
<evidence type="ECO:0000256" key="1">
    <source>
        <dbReference type="SAM" id="MobiDB-lite"/>
    </source>
</evidence>
<keyword evidence="2" id="KW-0732">Signal</keyword>
<evidence type="ECO:0000313" key="4">
    <source>
        <dbReference type="Proteomes" id="UP000502035"/>
    </source>
</evidence>
<evidence type="ECO:0008006" key="5">
    <source>
        <dbReference type="Google" id="ProtNLM"/>
    </source>
</evidence>
<reference evidence="3 4" key="1">
    <citation type="submission" date="2020-03" db="EMBL/GenBank/DDBJ databases">
        <title>Nocardioides sp. nov., isolated from fish.</title>
        <authorList>
            <person name="Hyun D.-W."/>
            <person name="Bae J.-W."/>
        </authorList>
    </citation>
    <scope>NUCLEOTIDE SEQUENCE [LARGE SCALE GENOMIC DNA]</scope>
    <source>
        <strain evidence="3 4">HDW12A</strain>
    </source>
</reference>
<feature type="compositionally biased region" description="Polar residues" evidence="1">
    <location>
        <begin position="57"/>
        <end position="69"/>
    </location>
</feature>
<organism evidence="3 4">
    <name type="scientific">Nocardioides piscis</name>
    <dbReference type="NCBI Taxonomy" id="2714938"/>
    <lineage>
        <taxon>Bacteria</taxon>
        <taxon>Bacillati</taxon>
        <taxon>Actinomycetota</taxon>
        <taxon>Actinomycetes</taxon>
        <taxon>Propionibacteriales</taxon>
        <taxon>Nocardioidaceae</taxon>
        <taxon>Nocardioides</taxon>
    </lineage>
</organism>
<feature type="chain" id="PRO_5026353102" description="DUF320 domain-containing protein" evidence="2">
    <location>
        <begin position="24"/>
        <end position="77"/>
    </location>
</feature>
<keyword evidence="4" id="KW-1185">Reference proteome</keyword>
<dbReference type="RefSeq" id="WP_166314858.1">
    <property type="nucleotide sequence ID" value="NZ_CP049866.1"/>
</dbReference>
<evidence type="ECO:0000313" key="3">
    <source>
        <dbReference type="EMBL" id="QIK74597.1"/>
    </source>
</evidence>